<keyword evidence="1" id="KW-0456">Lyase</keyword>
<accession>A0A4R1QDI1</accession>
<dbReference type="Pfam" id="PF01575">
    <property type="entry name" value="MaoC_dehydratas"/>
    <property type="match status" value="1"/>
</dbReference>
<comment type="caution">
    <text evidence="3">The sequence shown here is derived from an EMBL/GenBank/DDBJ whole genome shotgun (WGS) entry which is preliminary data.</text>
</comment>
<dbReference type="EMBL" id="SLUL01000007">
    <property type="protein sequence ID" value="TCL49291.1"/>
    <property type="molecule type" value="Genomic_DNA"/>
</dbReference>
<gene>
    <name evidence="3" type="ORF">EDD69_107114</name>
</gene>
<dbReference type="AlphaFoldDB" id="A0A4R1QDI1"/>
<dbReference type="CDD" id="cd03449">
    <property type="entry name" value="R_hydratase"/>
    <property type="match status" value="1"/>
</dbReference>
<sequence length="162" mass="17903">MAGIAFFQPIDSELDSLAYQSTLVSSLPYETIRIGDSGSITKTITDEDLIQFAKLTGDVNPIHVDDKYAKTTQFQGRIAHGMLVASYISTILGTKLPGKDTIYLSQHIQFKKPVKIGDTLTITATVIQKRDDKKIITLKTEVTNQQREVVLTGTANVMKIEK</sequence>
<protein>
    <submittedName>
        <fullName evidence="3">3-hydroxybutyryl-CoA dehydratase</fullName>
    </submittedName>
</protein>
<dbReference type="InterPro" id="IPR050965">
    <property type="entry name" value="UPF0336/Enoyl-CoA_hydratase"/>
</dbReference>
<dbReference type="Gene3D" id="3.10.129.10">
    <property type="entry name" value="Hotdog Thioesterase"/>
    <property type="match status" value="1"/>
</dbReference>
<feature type="domain" description="MaoC-like" evidence="2">
    <location>
        <begin position="41"/>
        <end position="143"/>
    </location>
</feature>
<keyword evidence="4" id="KW-1185">Reference proteome</keyword>
<name>A0A4R1QDI1_9BACL</name>
<dbReference type="GO" id="GO:0006633">
    <property type="term" value="P:fatty acid biosynthetic process"/>
    <property type="evidence" value="ECO:0007669"/>
    <property type="project" value="TreeGrafter"/>
</dbReference>
<dbReference type="SUPFAM" id="SSF54637">
    <property type="entry name" value="Thioesterase/thiol ester dehydrase-isomerase"/>
    <property type="match status" value="1"/>
</dbReference>
<dbReference type="InterPro" id="IPR002539">
    <property type="entry name" value="MaoC-like_dom"/>
</dbReference>
<dbReference type="InterPro" id="IPR029069">
    <property type="entry name" value="HotDog_dom_sf"/>
</dbReference>
<dbReference type="Proteomes" id="UP000295658">
    <property type="component" value="Unassembled WGS sequence"/>
</dbReference>
<dbReference type="PANTHER" id="PTHR43437">
    <property type="entry name" value="HYDROXYACYL-THIOESTER DEHYDRATASE TYPE 2, MITOCHONDRIAL-RELATED"/>
    <property type="match status" value="1"/>
</dbReference>
<dbReference type="GO" id="GO:0019171">
    <property type="term" value="F:(3R)-hydroxyacyl-[acyl-carrier-protein] dehydratase activity"/>
    <property type="evidence" value="ECO:0007669"/>
    <property type="project" value="TreeGrafter"/>
</dbReference>
<evidence type="ECO:0000313" key="3">
    <source>
        <dbReference type="EMBL" id="TCL49291.1"/>
    </source>
</evidence>
<dbReference type="FunFam" id="3.10.129.10:FF:000042">
    <property type="entry name" value="MaoC domain protein dehydratase"/>
    <property type="match status" value="1"/>
</dbReference>
<organism evidence="3 4">
    <name type="scientific">Thermolongibacillus altinsuensis</name>
    <dbReference type="NCBI Taxonomy" id="575256"/>
    <lineage>
        <taxon>Bacteria</taxon>
        <taxon>Bacillati</taxon>
        <taxon>Bacillota</taxon>
        <taxon>Bacilli</taxon>
        <taxon>Bacillales</taxon>
        <taxon>Anoxybacillaceae</taxon>
        <taxon>Thermolongibacillus</taxon>
    </lineage>
</organism>
<dbReference type="PANTHER" id="PTHR43437:SF3">
    <property type="entry name" value="HYDROXYACYL-THIOESTER DEHYDRATASE TYPE 2, MITOCHONDRIAL"/>
    <property type="match status" value="1"/>
</dbReference>
<proteinExistence type="predicted"/>
<evidence type="ECO:0000259" key="2">
    <source>
        <dbReference type="Pfam" id="PF01575"/>
    </source>
</evidence>
<evidence type="ECO:0000313" key="4">
    <source>
        <dbReference type="Proteomes" id="UP000295658"/>
    </source>
</evidence>
<reference evidence="3 4" key="1">
    <citation type="submission" date="2019-03" db="EMBL/GenBank/DDBJ databases">
        <title>Genomic Encyclopedia of Type Strains, Phase IV (KMG-IV): sequencing the most valuable type-strain genomes for metagenomic binning, comparative biology and taxonomic classification.</title>
        <authorList>
            <person name="Goeker M."/>
        </authorList>
    </citation>
    <scope>NUCLEOTIDE SEQUENCE [LARGE SCALE GENOMIC DNA]</scope>
    <source>
        <strain evidence="3 4">DSM 24979</strain>
    </source>
</reference>
<evidence type="ECO:0000256" key="1">
    <source>
        <dbReference type="ARBA" id="ARBA00023239"/>
    </source>
</evidence>